<feature type="domain" description="Trimeric autotransporter adhesin YadA-like head" evidence="13">
    <location>
        <begin position="456"/>
        <end position="481"/>
    </location>
</feature>
<feature type="domain" description="Trimeric autotransporter adhesin YadA-like head" evidence="13">
    <location>
        <begin position="372"/>
        <end position="398"/>
    </location>
</feature>
<keyword evidence="4" id="KW-0813">Transport</keyword>
<feature type="domain" description="Trimeric autotransporter adhesin YadA-like head" evidence="13">
    <location>
        <begin position="1294"/>
        <end position="1320"/>
    </location>
</feature>
<dbReference type="STRING" id="1030841.HMPREF9370_0223"/>
<evidence type="ECO:0000259" key="13">
    <source>
        <dbReference type="Pfam" id="PF05658"/>
    </source>
</evidence>
<dbReference type="Gene3D" id="2.150.10.10">
    <property type="entry name" value="Serralysin-like metalloprotease, C-terminal"/>
    <property type="match status" value="10"/>
</dbReference>
<feature type="domain" description="Trimeric autotransporter adhesin YadA-like head" evidence="13">
    <location>
        <begin position="938"/>
        <end position="964"/>
    </location>
</feature>
<feature type="domain" description="Trimeric autotransporter adhesin YadA-like stalk" evidence="14">
    <location>
        <begin position="292"/>
        <end position="329"/>
    </location>
</feature>
<keyword evidence="17" id="KW-1185">Reference proteome</keyword>
<keyword evidence="5" id="KW-1134">Transmembrane beta strand</keyword>
<evidence type="ECO:0000259" key="15">
    <source>
        <dbReference type="Pfam" id="PF13018"/>
    </source>
</evidence>
<dbReference type="InterPro" id="IPR008635">
    <property type="entry name" value="Coiled_stalk_dom"/>
</dbReference>
<feature type="domain" description="Trimeric autotransporter adhesin YadA-like stalk" evidence="14">
    <location>
        <begin position="2513"/>
        <end position="2544"/>
    </location>
</feature>
<feature type="domain" description="Trimeric autotransporter adhesin YadA-like head" evidence="13">
    <location>
        <begin position="92"/>
        <end position="109"/>
    </location>
</feature>
<proteinExistence type="inferred from homology"/>
<dbReference type="InterPro" id="IPR005594">
    <property type="entry name" value="YadA_C"/>
</dbReference>
<feature type="domain" description="Trimeric autotransporter adhesin YadA-like head" evidence="13">
    <location>
        <begin position="3513"/>
        <end position="3539"/>
    </location>
</feature>
<evidence type="ECO:0000256" key="7">
    <source>
        <dbReference type="ARBA" id="ARBA00022729"/>
    </source>
</evidence>
<dbReference type="Proteomes" id="UP000005336">
    <property type="component" value="Unassembled WGS sequence"/>
</dbReference>
<feature type="domain" description="Trimeric autotransporter adhesin YadA-like head" evidence="13">
    <location>
        <begin position="400"/>
        <end position="425"/>
    </location>
</feature>
<dbReference type="PATRIC" id="fig|1030841.3.peg.234"/>
<dbReference type="HOGENOM" id="CLU_223828_0_0_4"/>
<dbReference type="RefSeq" id="WP_009115370.1">
    <property type="nucleotide sequence ID" value="NZ_JH165159.1"/>
</dbReference>
<name>G4CMB4_9NEIS</name>
<feature type="domain" description="Trimeric autotransporter adhesin YadA-like stalk" evidence="14">
    <location>
        <begin position="2375"/>
        <end position="2410"/>
    </location>
</feature>
<dbReference type="Gene3D" id="6.20.50.100">
    <property type="match status" value="2"/>
</dbReference>
<evidence type="ECO:0000256" key="6">
    <source>
        <dbReference type="ARBA" id="ARBA00022692"/>
    </source>
</evidence>
<feature type="domain" description="Trimeric autotransporter adhesin YadA-like head" evidence="13">
    <location>
        <begin position="1572"/>
        <end position="1598"/>
    </location>
</feature>
<feature type="domain" description="Trimeric autotransporter adhesin YadA-like C-terminal membrane anchor" evidence="12">
    <location>
        <begin position="3777"/>
        <end position="3837"/>
    </location>
</feature>
<dbReference type="SUPFAM" id="SSF101967">
    <property type="entry name" value="Adhesin YadA, collagen-binding domain"/>
    <property type="match status" value="12"/>
</dbReference>
<gene>
    <name evidence="16" type="ORF">HMPREF9370_0223</name>
</gene>
<feature type="domain" description="Trimeric autotransporter adhesin YadA-like stalk" evidence="14">
    <location>
        <begin position="3654"/>
        <end position="3696"/>
    </location>
</feature>
<feature type="domain" description="Trimeric autotransporter adhesin YadA-like head" evidence="13">
    <location>
        <begin position="1182"/>
        <end position="1208"/>
    </location>
</feature>
<feature type="domain" description="Trimeric autotransporter adhesin YadA-like stalk" evidence="14">
    <location>
        <begin position="2047"/>
        <end position="2084"/>
    </location>
</feature>
<feature type="domain" description="ESPR" evidence="15">
    <location>
        <begin position="1"/>
        <end position="41"/>
    </location>
</feature>
<feature type="transmembrane region" description="Helical" evidence="11">
    <location>
        <begin position="51"/>
        <end position="72"/>
    </location>
</feature>
<dbReference type="Gene3D" id="2.60.40.4050">
    <property type="match status" value="1"/>
</dbReference>
<feature type="domain" description="Trimeric autotransporter adhesin YadA-like head" evidence="13">
    <location>
        <begin position="1210"/>
        <end position="1236"/>
    </location>
</feature>
<feature type="domain" description="Trimeric autotransporter adhesin YadA-like head" evidence="13">
    <location>
        <begin position="221"/>
        <end position="247"/>
    </location>
</feature>
<feature type="domain" description="Trimeric autotransporter adhesin YadA-like stalk" evidence="14">
    <location>
        <begin position="2214"/>
        <end position="2258"/>
    </location>
</feature>
<accession>G4CMB4</accession>
<feature type="domain" description="Trimeric autotransporter adhesin YadA-like stalk" evidence="14">
    <location>
        <begin position="2755"/>
        <end position="2790"/>
    </location>
</feature>
<comment type="subcellular location">
    <subcellularLocation>
        <location evidence="2">Cell outer membrane</location>
    </subcellularLocation>
    <subcellularLocation>
        <location evidence="1">Cell surface</location>
    </subcellularLocation>
</comment>
<feature type="domain" description="Trimeric autotransporter adhesin YadA-like head" evidence="13">
    <location>
        <begin position="528"/>
        <end position="552"/>
    </location>
</feature>
<dbReference type="InterPro" id="IPR024973">
    <property type="entry name" value="ESPR"/>
</dbReference>
<feature type="domain" description="Trimeric autotransporter adhesin YadA-like stalk" evidence="14">
    <location>
        <begin position="3231"/>
        <end position="3275"/>
    </location>
</feature>
<feature type="domain" description="Trimeric autotransporter adhesin YadA-like head" evidence="13">
    <location>
        <begin position="433"/>
        <end position="453"/>
    </location>
</feature>
<evidence type="ECO:0000313" key="17">
    <source>
        <dbReference type="Proteomes" id="UP000005336"/>
    </source>
</evidence>
<dbReference type="GO" id="GO:0009279">
    <property type="term" value="C:cell outer membrane"/>
    <property type="evidence" value="ECO:0007669"/>
    <property type="project" value="UniProtKB-SubCell"/>
</dbReference>
<comment type="similarity">
    <text evidence="3">Belongs to the autotransporter-2 (AT-2) (TC 1.B.40) family.</text>
</comment>
<dbReference type="GO" id="GO:0009986">
    <property type="term" value="C:cell surface"/>
    <property type="evidence" value="ECO:0007669"/>
    <property type="project" value="UniProtKB-SubCell"/>
</dbReference>
<dbReference type="Gene3D" id="1.20.5.170">
    <property type="match status" value="5"/>
</dbReference>
<evidence type="ECO:0000256" key="4">
    <source>
        <dbReference type="ARBA" id="ARBA00022448"/>
    </source>
</evidence>
<dbReference type="Pfam" id="PF03895">
    <property type="entry name" value="YadA_anchor"/>
    <property type="match status" value="1"/>
</dbReference>
<dbReference type="Pfam" id="PF05658">
    <property type="entry name" value="YadA_head"/>
    <property type="match status" value="25"/>
</dbReference>
<dbReference type="Gene3D" id="6.10.250.2040">
    <property type="match status" value="6"/>
</dbReference>
<keyword evidence="9 11" id="KW-0472">Membrane</keyword>
<feature type="domain" description="Trimeric autotransporter adhesin YadA-like head" evidence="13">
    <location>
        <begin position="821"/>
        <end position="844"/>
    </location>
</feature>
<feature type="domain" description="Trimeric autotransporter adhesin YadA-like stalk" evidence="14">
    <location>
        <begin position="2904"/>
        <end position="2943"/>
    </location>
</feature>
<feature type="domain" description="Trimeric autotransporter adhesin YadA-like head" evidence="13">
    <location>
        <begin position="1546"/>
        <end position="1570"/>
    </location>
</feature>
<dbReference type="Gene3D" id="2.20.70.140">
    <property type="match status" value="5"/>
</dbReference>
<feature type="domain" description="Trimeric autotransporter adhesin YadA-like head" evidence="13">
    <location>
        <begin position="1345"/>
        <end position="1369"/>
    </location>
</feature>
<keyword evidence="7" id="KW-0732">Signal</keyword>
<dbReference type="OrthoDB" id="1632057at2"/>
<keyword evidence="6 11" id="KW-0812">Transmembrane</keyword>
<evidence type="ECO:0000256" key="5">
    <source>
        <dbReference type="ARBA" id="ARBA00022452"/>
    </source>
</evidence>
<feature type="domain" description="Trimeric autotransporter adhesin YadA-like stalk" evidence="14">
    <location>
        <begin position="1133"/>
        <end position="1160"/>
    </location>
</feature>
<feature type="domain" description="Trimeric autotransporter adhesin YadA-like head" evidence="13">
    <location>
        <begin position="1050"/>
        <end position="1076"/>
    </location>
</feature>
<feature type="domain" description="Trimeric autotransporter adhesin YadA-like stalk" evidence="14">
    <location>
        <begin position="2662"/>
        <end position="2690"/>
    </location>
</feature>
<feature type="domain" description="Trimeric autotransporter adhesin YadA-like stalk" evidence="14">
    <location>
        <begin position="3728"/>
        <end position="3764"/>
    </location>
</feature>
<dbReference type="GO" id="GO:0015031">
    <property type="term" value="P:protein transport"/>
    <property type="evidence" value="ECO:0007669"/>
    <property type="project" value="UniProtKB-KW"/>
</dbReference>
<dbReference type="CDD" id="cd12820">
    <property type="entry name" value="LbR_YadA-like"/>
    <property type="match status" value="6"/>
</dbReference>
<evidence type="ECO:0000259" key="12">
    <source>
        <dbReference type="Pfam" id="PF03895"/>
    </source>
</evidence>
<feature type="domain" description="Trimeric autotransporter adhesin YadA-like head" evidence="13">
    <location>
        <begin position="1238"/>
        <end position="1263"/>
    </location>
</feature>
<evidence type="ECO:0000256" key="11">
    <source>
        <dbReference type="SAM" id="Phobius"/>
    </source>
</evidence>
<evidence type="ECO:0000256" key="10">
    <source>
        <dbReference type="ARBA" id="ARBA00023237"/>
    </source>
</evidence>
<feature type="domain" description="Trimeric autotransporter adhesin YadA-like stalk" evidence="14">
    <location>
        <begin position="1911"/>
        <end position="1947"/>
    </location>
</feature>
<feature type="domain" description="Trimeric autotransporter adhesin YadA-like stalk" evidence="14">
    <location>
        <begin position="1639"/>
        <end position="1681"/>
    </location>
</feature>
<dbReference type="Pfam" id="PF05662">
    <property type="entry name" value="YadA_stalk"/>
    <property type="match status" value="17"/>
</dbReference>
<dbReference type="SUPFAM" id="SSF54523">
    <property type="entry name" value="Pili subunits"/>
    <property type="match status" value="1"/>
</dbReference>
<feature type="domain" description="Trimeric autotransporter adhesin YadA-like head" evidence="13">
    <location>
        <begin position="111"/>
        <end position="135"/>
    </location>
</feature>
<comment type="caution">
    <text evidence="16">The sequence shown here is derived from an EMBL/GenBank/DDBJ whole genome shotgun (WGS) entry which is preliminary data.</text>
</comment>
<dbReference type="Gene3D" id="3.30.1300.30">
    <property type="entry name" value="GSPII I/J protein-like"/>
    <property type="match status" value="1"/>
</dbReference>
<dbReference type="InterPro" id="IPR045584">
    <property type="entry name" value="Pilin-like"/>
</dbReference>
<feature type="domain" description="Trimeric autotransporter adhesin YadA-like head" evidence="13">
    <location>
        <begin position="984"/>
        <end position="1005"/>
    </location>
</feature>
<evidence type="ECO:0000256" key="9">
    <source>
        <dbReference type="ARBA" id="ARBA00023136"/>
    </source>
</evidence>
<protein>
    <submittedName>
        <fullName evidence="16">YadA domain protein</fullName>
    </submittedName>
</protein>
<dbReference type="EMBL" id="AGAZ01000008">
    <property type="protein sequence ID" value="EGZ51194.1"/>
    <property type="molecule type" value="Genomic_DNA"/>
</dbReference>
<evidence type="ECO:0000256" key="3">
    <source>
        <dbReference type="ARBA" id="ARBA00005848"/>
    </source>
</evidence>
<keyword evidence="10" id="KW-0998">Cell outer membrane</keyword>
<dbReference type="InterPro" id="IPR008640">
    <property type="entry name" value="Adhesin_Head_dom"/>
</dbReference>
<sequence>MNKNYRTIWNDALGAWVAVSEIEKAKGKPAGSRMECVSCGQSQKGKWKFTLSMIAVVIGMTFGFSGSANAAFVNVQCKYDTADPESKNLICGNDAVANANQSVAVGTKAAARGKQAVAVGADTSAAGNSSVAIGGDDLDAVATNSAIPNIRQSHNDNTYNNTAAAVKYHELTGDYLVPFSRPGNGVGYRYSATTAGNGGVAIGVSAVARDLSTAFGTRAVASGDVSLALGVGSKATKDNAVAIGAGSSTETNAAAPQSVTINDVTFNFRGGANLKAGDQVSFGSDGFERQLKHVAPGQITQDSTDGVNGSQLYSVAEELTRVRGNVNTLQDEKIHFYSVKDTTSTVAAKAGNYNNDGATGNNALAAGVGVSASGANSLAVGKAAQTTATSSVAIGDSSQATNSNTIAMGTGAAASAKDSIALGTGVVATGDVGSVAIGNTAQATHSNSIAIGTARATESSAVAIGNEANAAKKDGVALGYRTSATEASGVAVGSNATSTIAQAVAIGYQANSAGYQAMALGSAAHAEKGGAVALGRSTKARGGNSLALGHEAQTGIEGSTVATDGSAAIAIGSQAKAQKTDSVAMGTSALSSASKAVAIGSGSIAAGSNTFSLGASAGSEGVDATNPNLTNISARTNEGKTSSNGLVNMVNIGYQAGKSTVNNNYGVNIGYDAGVGYNSYYGESISIGRQAGSLDKTNAAVLSAMEAASVTKGASQDSRVIITGNTNTAISSRAGVNALGHDNVAIGKDAGGYSSGNANVAIGRNAGREQRKNPAGAYEDGAVAGVFSNKTNTTSIGEWAHANANHAIAVGTRAKVEEGKTNAVAIGYESKALHNDAVALGSRSETADVVTTPTATVVGFTYGSFAGSDPRAVTSTVSVGKRGGERTVTNVAAGRITADSTDAVNGSQLFRAIEKTQHHYFSVQNNNQLGTNYLNEGATGTNSMAIGKSAVSNVEDGVALGYGAVSGNDVVTNTADNVPDAYIGSVAIGRNAHTSGKSAIAVGLNTEAYGRGAIAIGDYADAKFGQAVALGAGSVSTRAGSIAVGSASRATADHASAFGVASNASVARSVALGSESVADRGVLSNVTVSATPSSPNQLYASELASDTQKAAVAATVKGNLAAVSVGSNEKTRQIINVAAGSADSDAVNVAQLKAAVQSTQHHDYSVNSVEPQADTNYNNQGATGINAMAAGVSASAAGERATAVGNQANASASNATAVGNEAVASAKDTVAVGQSADATADSAVAVGKNADASGDYAVSIGLDSHATNQSAVALGSGANAAGSRSTALGNDTQAAGNESVAVGYLSQAATNTSVAIGRGAVTRAGAGNPAVVNPNGTSAVGATDGFDTVAIGTGAAAVGDQSIAIGRNSGTGGLGSKNISIGDAAGQNTQTGENIFIGYQAGKGRTASSKTNEGTPFVAGNNIGIGSDAGSNGAGEHNSSIGWKAGMQQNGDHNANIVALAGHSQTGNFNYNIGYFAGANTNGDENINIGKEAGSKDSSSEVLRNKAISIGSKAGASATNAIAMGSEAKASAEYAVAIGTAAKAFGNNASAVGVGANALGMRSSAFGNDAAAQGEQALALGNNSIAANAKDVALGADSVTEAAQGTSSATVNNIAYGNFAGAAPAATVSVGSGNVKRTVTNVAAGRISADSTDAVNGSQLYLTQQALGNVGGSVANVLGGNAAMGTNGNIAMSNIGGTSENTVDGAIRAVNTQANNPLTFGGDNSGNNFNRKLGQEVFVKGGASGELSDNNIAVESDGNNTLNVKLAKSLTGLTSAAFTDGTGNTTTVNGNGMTIAPANGQRVSLSENGLDNGGNKITNVLAGNQDSDAVNVKQLQDALKDLSVSNLSLVEANSPFSYVNSDGKQLIRKVDKQGQVTFVTAEDNQLYAGNDITIAALNPNKPQTTVATKVGNVAAGTKNTDAVNVSQLTPIAQALGMNVDAASGTVAAPSFTVTQANGTPYAPASTVQEALTNVGKEIQKPITFAGNISQTEKHLGDTLNIQGGLGDTAAASTQNIRTKVDNGVMQIELAERPQFGNLTLNADGAGKITGLSEGAVNNNSQEAVNGSQLYKAGKGVESIVGGSTVYNPDSGTFTNNDIGGTGQNNIDAAIRAINTSVGAAWNLSAEGANSSKVASGNTVDLSSDDNNIVISKTATSDNVTFDLAKDLTGLTSAQFTDGASNQTTVNGDGVTIQPVDGSDAVKLTTSGLNNGGKKVTNIAKGNVSDSSKDAVNGSQLYGTANSIAQTLGGNAAVGADGNVAMSDIGGTGQNTVNEAIKHVAQGFKLNTSNDGGGEVSNNKEAVVKAGETITVDAGSNIKLTQTGKTVSVATKADVNFNSVVAGTGVDAVTLDSDGVKVNGKTYVSDAGLNANNKAISNVAAGKQAEDAVNVSQLNPIAEALGVPINPNTGTVAAPSWVVTKADGSKYDGVSTVQDALNNIGTEIQKPINFAGNTGNTAKRLGDTFTVKGGLAATANASSKNIRTEVGNNGEMLIELAESPTFGNVVVNAEGSGRIAGVTAGQDDQDAVNMAQLKGVNKNVEGNMQALGGKYDPVTNTYTPPSFATKSADGQAKQSVNTVQEALTNLNDEIVKPITFSADDGQNSTRVLGSTMAIKAGNFNGAASADNLITSNDGNGTITIKLADAPTFKGKVSAVGLDAGNQKITGVAEGEQDRDAVNMAQLKRAMEDIIVENQTLVEANSPFSYVNGAGEQLIRKVDPDGTVHFEKAKDKTKYDGKDITISALNAVDPQTATPTRVTNLAKGTANTDAVAVSQLRDTVRVLGGQFNEVDGSITDPVYEIQRADGTTLERVGNVKDALTKLNSVMQDPITITGNTNQGTSTRVNNGSDQKLGSVLSIRGASVDGTASADNVRTVVSDNQVEIQLADAPTFKGKLSARGLDAGGEKITNVGAGENPNDAVNKSQLDEIRTLVGDGWNISANGKAESKVVPGNKVDFNNADSNIVISKTADSHNVTFDLAENINIGKANPISINGKAGTIGGLTNTTFDAANPVTGQAATENQLAAVANTPLIFAGDTGGLSERKLGSTVTVKGGVTEADKLTENNIGVVSDGNGTLEVKLAKNIKLGADGSLAAGNTVVNNDGVAVGNEVALTADGLRAGDVRVSKAGINAGNKTIGNVADAENDTDAVNLKQLKDLAAASSNKVAAGKNVEITPEKNADGSTTYKVATKDEVEFTRVASGNGANQVVLDDSGVNVGGNTYISARGLDANNQKVSNVAAGNISATSTDAVNGSQLFNAGRKVADALGGGSTVDADGNVTAPAYALTGGNPAIGESKTYNNVGEALNGLDKAVNQPLTFAADSGSNVERKLGSTLNVNGDGSNIRTETTADGVKVALNDQISVKQVQVANGPTINGQGIAMNNQQITGLRSGLDGKTIEQIKAEGSSSEQWNNAATVGDLATVQNNVTNITNVANNILGTDDGKGNAYTNDKGELTEAGKLALKTYDVAGQTATNDNTVISAIKNMNEGGIKYFHTNDDSGQTTGGAVKDTGDSSASGKFATAVGFNAAANSENALAIGKGAQALAENALAIGTGNIVTGRNSGAIGDPSIVSGSNSYSLGNNNTVATDNTFVVGNSVTQTVANSVVLGNESAAVEVHKAAAGSSNYTYKGENDANVAGVKDVVGVVSVGKDGQTRQIQNVAAGVVSATSTDAINGSQLYYTNKAIEEVKGGGAGIVQYSNPETPTQPNGGTASNDVTLVGGNTNAPVVLHNVGAGSAPTDAVNVNQLLGVGNHLNQKIDDVGRRANAGTASAMAMAGLPQAYLPGKSMMAVSGSTYRGESGYAVGYSSISDNGNWIIKGTAGGNSRGHFGATAGVGYQW</sequence>
<evidence type="ECO:0000259" key="14">
    <source>
        <dbReference type="Pfam" id="PF05662"/>
    </source>
</evidence>
<evidence type="ECO:0000256" key="1">
    <source>
        <dbReference type="ARBA" id="ARBA00004241"/>
    </source>
</evidence>
<keyword evidence="8" id="KW-0653">Protein transport</keyword>
<dbReference type="Pfam" id="PF13018">
    <property type="entry name" value="ESPR"/>
    <property type="match status" value="1"/>
</dbReference>
<feature type="domain" description="Trimeric autotransporter adhesin YadA-like head" evidence="13">
    <location>
        <begin position="1266"/>
        <end position="1291"/>
    </location>
</feature>
<evidence type="ECO:0000256" key="2">
    <source>
        <dbReference type="ARBA" id="ARBA00004442"/>
    </source>
</evidence>
<dbReference type="InterPro" id="IPR011049">
    <property type="entry name" value="Serralysin-like_metalloprot_C"/>
</dbReference>
<organism evidence="16 17">
    <name type="scientific">Neisseria wadsworthii 9715</name>
    <dbReference type="NCBI Taxonomy" id="1030841"/>
    <lineage>
        <taxon>Bacteria</taxon>
        <taxon>Pseudomonadati</taxon>
        <taxon>Pseudomonadota</taxon>
        <taxon>Betaproteobacteria</taxon>
        <taxon>Neisseriales</taxon>
        <taxon>Neisseriaceae</taxon>
        <taxon>Neisseria</taxon>
    </lineage>
</organism>
<feature type="domain" description="Trimeric autotransporter adhesin YadA-like head" evidence="13">
    <location>
        <begin position="790"/>
        <end position="814"/>
    </location>
</feature>
<feature type="domain" description="Trimeric autotransporter adhesin YadA-like head" evidence="13">
    <location>
        <begin position="1516"/>
        <end position="1541"/>
    </location>
</feature>
<feature type="domain" description="Trimeric autotransporter adhesin YadA-like head" evidence="13">
    <location>
        <begin position="484"/>
        <end position="510"/>
    </location>
</feature>
<feature type="domain" description="Trimeric autotransporter adhesin YadA-like stalk" evidence="14">
    <location>
        <begin position="888"/>
        <end position="926"/>
    </location>
</feature>
<feature type="domain" description="Trimeric autotransporter adhesin YadA-like stalk" evidence="14">
    <location>
        <begin position="3134"/>
        <end position="3168"/>
    </location>
</feature>
<feature type="domain" description="Trimeric autotransporter adhesin YadA-like stalk" evidence="14">
    <location>
        <begin position="1816"/>
        <end position="1842"/>
    </location>
</feature>
<feature type="domain" description="Trimeric autotransporter adhesin YadA-like head" evidence="13">
    <location>
        <begin position="565"/>
        <end position="589"/>
    </location>
</feature>
<evidence type="ECO:0000313" key="16">
    <source>
        <dbReference type="EMBL" id="EGZ51194.1"/>
    </source>
</evidence>
<evidence type="ECO:0000256" key="8">
    <source>
        <dbReference type="ARBA" id="ARBA00022927"/>
    </source>
</evidence>
<keyword evidence="11" id="KW-1133">Transmembrane helix</keyword>
<reference evidence="16 17" key="1">
    <citation type="submission" date="2011-06" db="EMBL/GenBank/DDBJ databases">
        <authorList>
            <person name="Muzny D."/>
            <person name="Qin X."/>
            <person name="Deng J."/>
            <person name="Jiang H."/>
            <person name="Liu Y."/>
            <person name="Qu J."/>
            <person name="Song X.-Z."/>
            <person name="Zhang L."/>
            <person name="Thornton R."/>
            <person name="Coyle M."/>
            <person name="Francisco L."/>
            <person name="Jackson L."/>
            <person name="Javaid M."/>
            <person name="Korchina V."/>
            <person name="Kovar C."/>
            <person name="Mata R."/>
            <person name="Mathew T."/>
            <person name="Ngo R."/>
            <person name="Nguyen L."/>
            <person name="Nguyen N."/>
            <person name="Okwuonu G."/>
            <person name="Ongeri F."/>
            <person name="Pham C."/>
            <person name="Simmons D."/>
            <person name="Wilczek-Boney K."/>
            <person name="Hale W."/>
            <person name="Jakkamsetti A."/>
            <person name="Pham P."/>
            <person name="Ruth R."/>
            <person name="San Lucas F."/>
            <person name="Warren J."/>
            <person name="Zhang J."/>
            <person name="Zhao Z."/>
            <person name="Zhou C."/>
            <person name="Zhu D."/>
            <person name="Lee S."/>
            <person name="Bess C."/>
            <person name="Blankenburg K."/>
            <person name="Forbes L."/>
            <person name="Fu Q."/>
            <person name="Gubbala S."/>
            <person name="Hirani K."/>
            <person name="Jayaseelan J.C."/>
            <person name="Lara F."/>
            <person name="Munidasa M."/>
            <person name="Palculict T."/>
            <person name="Patil S."/>
            <person name="Pu L.-L."/>
            <person name="Saada N."/>
            <person name="Tang L."/>
            <person name="Weissenberger G."/>
            <person name="Zhu Y."/>
            <person name="Hemphill L."/>
            <person name="Shang Y."/>
            <person name="Youmans B."/>
            <person name="Ayvaz T."/>
            <person name="Ross M."/>
            <person name="Santibanez J."/>
            <person name="Aqrawi P."/>
            <person name="Gross S."/>
            <person name="Joshi V."/>
            <person name="Fowler G."/>
            <person name="Nazareth L."/>
            <person name="Reid J."/>
            <person name="Worley K."/>
            <person name="Petrosino J."/>
            <person name="Highlander S."/>
            <person name="Gibbs R."/>
        </authorList>
    </citation>
    <scope>NUCLEOTIDE SEQUENCE [LARGE SCALE GENOMIC DNA]</scope>
    <source>
        <strain evidence="16 17">9715</strain>
    </source>
</reference>